<dbReference type="InterPro" id="IPR035474">
    <property type="entry name" value="SIS_Kpsf"/>
</dbReference>
<dbReference type="InterPro" id="IPR000644">
    <property type="entry name" value="CBS_dom"/>
</dbReference>
<dbReference type="InterPro" id="IPR001347">
    <property type="entry name" value="SIS_dom"/>
</dbReference>
<feature type="domain" description="CBS" evidence="6">
    <location>
        <begin position="202"/>
        <end position="260"/>
    </location>
</feature>
<dbReference type="InterPro" id="IPR004800">
    <property type="entry name" value="KdsD/KpsF-type"/>
</dbReference>
<dbReference type="PANTHER" id="PTHR42745:SF1">
    <property type="entry name" value="ARABINOSE 5-PHOSPHATE ISOMERASE KDSD"/>
    <property type="match status" value="1"/>
</dbReference>
<dbReference type="RefSeq" id="WP_055205463.1">
    <property type="nucleotide sequence ID" value="NZ_JACOOK010000001.1"/>
</dbReference>
<accession>A0ABR7CJJ4</accession>
<keyword evidence="8" id="KW-0413">Isomerase</keyword>
<name>A0ABR7CJJ4_9BACT</name>
<dbReference type="InterPro" id="IPR046342">
    <property type="entry name" value="CBS_dom_sf"/>
</dbReference>
<evidence type="ECO:0000313" key="9">
    <source>
        <dbReference type="Proteomes" id="UP000636891"/>
    </source>
</evidence>
<dbReference type="PIRSF" id="PIRSF004692">
    <property type="entry name" value="KdsD_KpsF"/>
    <property type="match status" value="1"/>
</dbReference>
<dbReference type="Gene3D" id="3.10.580.10">
    <property type="entry name" value="CBS-domain"/>
    <property type="match status" value="1"/>
</dbReference>
<comment type="similarity">
    <text evidence="1 4">Belongs to the SIS family. GutQ/KpsF subfamily.</text>
</comment>
<dbReference type="CDD" id="cd04604">
    <property type="entry name" value="CBS_pair_SIS_assoc"/>
    <property type="match status" value="1"/>
</dbReference>
<dbReference type="InterPro" id="IPR046348">
    <property type="entry name" value="SIS_dom_sf"/>
</dbReference>
<dbReference type="Gene3D" id="3.40.50.10490">
    <property type="entry name" value="Glucose-6-phosphate isomerase like protein, domain 1"/>
    <property type="match status" value="1"/>
</dbReference>
<feature type="domain" description="SIS" evidence="7">
    <location>
        <begin position="33"/>
        <end position="176"/>
    </location>
</feature>
<keyword evidence="9" id="KW-1185">Reference proteome</keyword>
<evidence type="ECO:0000256" key="3">
    <source>
        <dbReference type="ARBA" id="ARBA00023122"/>
    </source>
</evidence>
<reference evidence="8 9" key="1">
    <citation type="submission" date="2020-08" db="EMBL/GenBank/DDBJ databases">
        <title>Genome public.</title>
        <authorList>
            <person name="Liu C."/>
            <person name="Sun Q."/>
        </authorList>
    </citation>
    <scope>NUCLEOTIDE SEQUENCE [LARGE SCALE GENOMIC DNA]</scope>
    <source>
        <strain evidence="8 9">New-7</strain>
    </source>
</reference>
<dbReference type="Proteomes" id="UP000636891">
    <property type="component" value="Unassembled WGS sequence"/>
</dbReference>
<evidence type="ECO:0000313" key="8">
    <source>
        <dbReference type="EMBL" id="MBC5615762.1"/>
    </source>
</evidence>
<dbReference type="PROSITE" id="PS51371">
    <property type="entry name" value="CBS"/>
    <property type="match status" value="2"/>
</dbReference>
<comment type="caution">
    <text evidence="8">The sequence shown here is derived from an EMBL/GenBank/DDBJ whole genome shotgun (WGS) entry which is preliminary data.</text>
</comment>
<gene>
    <name evidence="8" type="ORF">H8S08_01835</name>
</gene>
<keyword evidence="2" id="KW-0677">Repeat</keyword>
<protein>
    <submittedName>
        <fullName evidence="8">KpsF/GutQ family sugar-phosphate isomerase</fullName>
    </submittedName>
</protein>
<evidence type="ECO:0000256" key="5">
    <source>
        <dbReference type="PROSITE-ProRule" id="PRU00703"/>
    </source>
</evidence>
<evidence type="ECO:0000259" key="7">
    <source>
        <dbReference type="PROSITE" id="PS51464"/>
    </source>
</evidence>
<organism evidence="8 9">
    <name type="scientific">Alistipes hominis</name>
    <dbReference type="NCBI Taxonomy" id="2763015"/>
    <lineage>
        <taxon>Bacteria</taxon>
        <taxon>Pseudomonadati</taxon>
        <taxon>Bacteroidota</taxon>
        <taxon>Bacteroidia</taxon>
        <taxon>Bacteroidales</taxon>
        <taxon>Rikenellaceae</taxon>
        <taxon>Alistipes</taxon>
    </lineage>
</organism>
<dbReference type="GO" id="GO:0016853">
    <property type="term" value="F:isomerase activity"/>
    <property type="evidence" value="ECO:0007669"/>
    <property type="project" value="UniProtKB-KW"/>
</dbReference>
<sequence length="318" mass="34070">MSQIKQYAIDTFNAEADAIRNLSNLLTDDFDQAVEAILVCTGKVVVTGMGKSGIIGKKIAATLASTGTPAFFLHPGEAYHGDLGMISKNDVVLAIANSGQTDEVLKLIPFMQNNGNTIIAITGNPQSTLAKNAHFHLNINVGREACPLNLAPTSSTTAMLVMGDALAIALMKMRNFKAEDYAVFHPGGSLGRRLLTRVRDVMRKDGVPCVPKTMTLGEVIIAISDARLGIAAVVENGKLIGVITDGDVRRAMAKYKENFFRIEAQEIMSRNPKTISPDVRITAAEEMMRVNKIHSIIVVDDAGAVAGVVEFFNVSVLG</sequence>
<dbReference type="PROSITE" id="PS51464">
    <property type="entry name" value="SIS"/>
    <property type="match status" value="1"/>
</dbReference>
<dbReference type="InterPro" id="IPR050986">
    <property type="entry name" value="GutQ/KpsF_isomerases"/>
</dbReference>
<dbReference type="SUPFAM" id="SSF53697">
    <property type="entry name" value="SIS domain"/>
    <property type="match status" value="1"/>
</dbReference>
<evidence type="ECO:0000256" key="1">
    <source>
        <dbReference type="ARBA" id="ARBA00008165"/>
    </source>
</evidence>
<dbReference type="EMBL" id="JACOOK010000001">
    <property type="protein sequence ID" value="MBC5615762.1"/>
    <property type="molecule type" value="Genomic_DNA"/>
</dbReference>
<evidence type="ECO:0000256" key="4">
    <source>
        <dbReference type="PIRNR" id="PIRNR004692"/>
    </source>
</evidence>
<evidence type="ECO:0000256" key="2">
    <source>
        <dbReference type="ARBA" id="ARBA00022737"/>
    </source>
</evidence>
<keyword evidence="3 5" id="KW-0129">CBS domain</keyword>
<dbReference type="CDD" id="cd05014">
    <property type="entry name" value="SIS_Kpsf"/>
    <property type="match status" value="1"/>
</dbReference>
<evidence type="ECO:0000259" key="6">
    <source>
        <dbReference type="PROSITE" id="PS51371"/>
    </source>
</evidence>
<dbReference type="PANTHER" id="PTHR42745">
    <property type="match status" value="1"/>
</dbReference>
<proteinExistence type="inferred from homology"/>
<feature type="domain" description="CBS" evidence="6">
    <location>
        <begin position="268"/>
        <end position="318"/>
    </location>
</feature>
<dbReference type="NCBIfam" id="TIGR00393">
    <property type="entry name" value="kpsF"/>
    <property type="match status" value="1"/>
</dbReference>
<dbReference type="Pfam" id="PF00571">
    <property type="entry name" value="CBS"/>
    <property type="match status" value="2"/>
</dbReference>
<dbReference type="SMART" id="SM00116">
    <property type="entry name" value="CBS"/>
    <property type="match status" value="2"/>
</dbReference>
<dbReference type="Pfam" id="PF01380">
    <property type="entry name" value="SIS"/>
    <property type="match status" value="1"/>
</dbReference>